<dbReference type="PANTHER" id="PTHR11070:SF55">
    <property type="entry name" value="DNA 3'-5' HELICASE"/>
    <property type="match status" value="1"/>
</dbReference>
<keyword evidence="11" id="KW-0413">Isomerase</keyword>
<dbReference type="EC" id="5.6.2.4" evidence="13"/>
<feature type="domain" description="UvrD-like helicase C-terminal" evidence="17">
    <location>
        <begin position="352"/>
        <end position="675"/>
    </location>
</feature>
<dbReference type="InterPro" id="IPR011335">
    <property type="entry name" value="Restrct_endonuc-II-like"/>
</dbReference>
<evidence type="ECO:0000256" key="9">
    <source>
        <dbReference type="ARBA" id="ARBA00023125"/>
    </source>
</evidence>
<proteinExistence type="inferred from homology"/>
<evidence type="ECO:0000256" key="14">
    <source>
        <dbReference type="ARBA" id="ARBA00048988"/>
    </source>
</evidence>
<evidence type="ECO:0000313" key="18">
    <source>
        <dbReference type="EMBL" id="GAA2515247.1"/>
    </source>
</evidence>
<evidence type="ECO:0000313" key="19">
    <source>
        <dbReference type="Proteomes" id="UP001499978"/>
    </source>
</evidence>
<dbReference type="InterPro" id="IPR027417">
    <property type="entry name" value="P-loop_NTPase"/>
</dbReference>
<evidence type="ECO:0000256" key="13">
    <source>
        <dbReference type="ARBA" id="ARBA00034808"/>
    </source>
</evidence>
<dbReference type="EMBL" id="BAAARY010000003">
    <property type="protein sequence ID" value="GAA2515247.1"/>
    <property type="molecule type" value="Genomic_DNA"/>
</dbReference>
<dbReference type="Gene3D" id="1.10.10.160">
    <property type="match status" value="1"/>
</dbReference>
<keyword evidence="4" id="KW-0227">DNA damage</keyword>
<keyword evidence="9" id="KW-0238">DNA-binding</keyword>
<name>A0ABN3N6D4_9ACTN</name>
<dbReference type="InterPro" id="IPR014016">
    <property type="entry name" value="UvrD-like_ATP-bd"/>
</dbReference>
<keyword evidence="6 15" id="KW-0347">Helicase</keyword>
<evidence type="ECO:0000256" key="5">
    <source>
        <dbReference type="ARBA" id="ARBA00022801"/>
    </source>
</evidence>
<dbReference type="Pfam" id="PF00580">
    <property type="entry name" value="UvrD-helicase"/>
    <property type="match status" value="1"/>
</dbReference>
<organism evidence="18 19">
    <name type="scientific">Pilimelia columellifera subsp. columellifera</name>
    <dbReference type="NCBI Taxonomy" id="706583"/>
    <lineage>
        <taxon>Bacteria</taxon>
        <taxon>Bacillati</taxon>
        <taxon>Actinomycetota</taxon>
        <taxon>Actinomycetes</taxon>
        <taxon>Micromonosporales</taxon>
        <taxon>Micromonosporaceae</taxon>
        <taxon>Pilimelia</taxon>
    </lineage>
</organism>
<dbReference type="InterPro" id="IPR000212">
    <property type="entry name" value="DNA_helicase_UvrD/REP"/>
</dbReference>
<dbReference type="CDD" id="cd17932">
    <property type="entry name" value="DEXQc_UvrD"/>
    <property type="match status" value="1"/>
</dbReference>
<evidence type="ECO:0000256" key="4">
    <source>
        <dbReference type="ARBA" id="ARBA00022763"/>
    </source>
</evidence>
<evidence type="ECO:0000259" key="16">
    <source>
        <dbReference type="PROSITE" id="PS51198"/>
    </source>
</evidence>
<feature type="binding site" evidence="15">
    <location>
        <begin position="44"/>
        <end position="51"/>
    </location>
    <ligand>
        <name>ATP</name>
        <dbReference type="ChEBI" id="CHEBI:30616"/>
    </ligand>
</feature>
<keyword evidence="5 15" id="KW-0378">Hydrolase</keyword>
<evidence type="ECO:0000256" key="2">
    <source>
        <dbReference type="ARBA" id="ARBA00022722"/>
    </source>
</evidence>
<evidence type="ECO:0000256" key="7">
    <source>
        <dbReference type="ARBA" id="ARBA00022839"/>
    </source>
</evidence>
<keyword evidence="8 15" id="KW-0067">ATP-binding</keyword>
<dbReference type="Pfam" id="PF12705">
    <property type="entry name" value="PDDEXK_1"/>
    <property type="match status" value="1"/>
</dbReference>
<dbReference type="InterPro" id="IPR038726">
    <property type="entry name" value="PDDEXK_AddAB-type"/>
</dbReference>
<keyword evidence="10" id="KW-0234">DNA repair</keyword>
<dbReference type="Pfam" id="PF13361">
    <property type="entry name" value="UvrD_C"/>
    <property type="match status" value="2"/>
</dbReference>
<evidence type="ECO:0000256" key="8">
    <source>
        <dbReference type="ARBA" id="ARBA00022840"/>
    </source>
</evidence>
<evidence type="ECO:0000256" key="3">
    <source>
        <dbReference type="ARBA" id="ARBA00022741"/>
    </source>
</evidence>
<comment type="caution">
    <text evidence="18">The sequence shown here is derived from an EMBL/GenBank/DDBJ whole genome shotgun (WGS) entry which is preliminary data.</text>
</comment>
<feature type="domain" description="UvrD-like helicase ATP-binding" evidence="16">
    <location>
        <begin position="23"/>
        <end position="351"/>
    </location>
</feature>
<dbReference type="PROSITE" id="PS51198">
    <property type="entry name" value="UVRD_HELICASE_ATP_BIND"/>
    <property type="match status" value="1"/>
</dbReference>
<sequence>MTAAVSGPRHAPGELARLLGLAFGPTPEQAAIISAPVAPLLVVAGAGSGKTETMAARVVWLVANDYVRADQILGLTFTRKAAGELAHRVRARLHQLERQLGHPARSPDEGVGGEPTVATYHSYAASIVTEHGLRGGFEPASRLLTEATCWQLADRLVRSYEGDMSAVGRAPSTVVADLLSLAGELSEHLVSPEELAAWTAEFDTRVSALPGRVYKDVADMVERQRARAALLPLVRAYAQRKLAAEAMDFGDQLARAAVVARDHPEVGEIERDRFRVVLLDEYQDTSHAQVTLLRSLFGGGHPVTAVGDPCQAIYGWRGASAGTLERFPAEFVDAAGQPAAQLQLRTSWRNRPEILRVANALSAPLRDAGAQVAELAPAPSVQEALGCHTVRCALTDTYLDEAAWIADRVLRAWWEFAGVAVGTPPAQIPVSGRPTTAVLIRVRKQIPSIEAALRARGLPVEVVGLGGLLDTPEVRDVVCTLRALADPTDGAALMRMLTGPRWRLGPRDLLALHRRARRLAAERRPERGPGPAEPDIVTDRLDDATLAEALADLGDAAAYSVAGFRRLSAYAVELAGLRRRLEQSLPDLVADVERAIGLDVEVAVRAGAAPGLARAHLDALGDVAARFAMDAEGATLAGFLAYLAAAEDEERGLAPGEVDVAEGAAQILTAHAAKGLEWDVVAVAGLTAQVWPGRVQGADHYVKGVGVLPFPLRGDRAGLPELATGQAQDQKDARQAVLDFLTRWDAHDEREERRLAYVAVTRPRRLLLCSGHWWGEEVKKPRGPSAFLSEIHAVCRAGSGLVDRWDDPPPDGAANPTQAVAATARWPADPLGSRRQAVEQAAAWVRATTADAGIDDPVVRRWQAEAELLLAERERRARRAGPLPVELPGHLSVSQLVALRRDPQALARGLRRPLPMRPDPHARRGTAFHAWLEQRFGGDRLLDLDELPGAADDGAAGDEALAELREAFLASEWAHRTPTQVETPFATVVAGVVIRGRMDAVFQDPDGRYDVVDWKTGRQPAGAAARAAAVQLAAYRLAWAELAGVPVERVRAAFHYVAEQETARPADLLDAAGLAALISSLPEVRDHH</sequence>
<comment type="similarity">
    <text evidence="1">Belongs to the helicase family. UvrD subfamily.</text>
</comment>
<evidence type="ECO:0000256" key="6">
    <source>
        <dbReference type="ARBA" id="ARBA00022806"/>
    </source>
</evidence>
<protein>
    <recommendedName>
        <fullName evidence="13">DNA 3'-5' helicase</fullName>
        <ecNumber evidence="13">5.6.2.4</ecNumber>
    </recommendedName>
</protein>
<accession>A0ABN3N6D4</accession>
<keyword evidence="19" id="KW-1185">Reference proteome</keyword>
<gene>
    <name evidence="18" type="ORF">GCM10010201_09400</name>
</gene>
<evidence type="ECO:0000259" key="17">
    <source>
        <dbReference type="PROSITE" id="PS51217"/>
    </source>
</evidence>
<dbReference type="GO" id="GO:0004386">
    <property type="term" value="F:helicase activity"/>
    <property type="evidence" value="ECO:0007669"/>
    <property type="project" value="UniProtKB-KW"/>
</dbReference>
<dbReference type="PROSITE" id="PS51217">
    <property type="entry name" value="UVRD_HELICASE_CTER"/>
    <property type="match status" value="1"/>
</dbReference>
<dbReference type="Gene3D" id="1.10.486.10">
    <property type="entry name" value="PCRA, domain 4"/>
    <property type="match status" value="1"/>
</dbReference>
<dbReference type="Gene3D" id="3.90.320.10">
    <property type="match status" value="1"/>
</dbReference>
<evidence type="ECO:0000256" key="15">
    <source>
        <dbReference type="PROSITE-ProRule" id="PRU00560"/>
    </source>
</evidence>
<comment type="catalytic activity">
    <reaction evidence="14">
        <text>ATP + H2O = ADP + phosphate + H(+)</text>
        <dbReference type="Rhea" id="RHEA:13065"/>
        <dbReference type="ChEBI" id="CHEBI:15377"/>
        <dbReference type="ChEBI" id="CHEBI:15378"/>
        <dbReference type="ChEBI" id="CHEBI:30616"/>
        <dbReference type="ChEBI" id="CHEBI:43474"/>
        <dbReference type="ChEBI" id="CHEBI:456216"/>
        <dbReference type="EC" id="5.6.2.4"/>
    </reaction>
</comment>
<evidence type="ECO:0000256" key="1">
    <source>
        <dbReference type="ARBA" id="ARBA00009922"/>
    </source>
</evidence>
<dbReference type="InterPro" id="IPR011604">
    <property type="entry name" value="PDDEXK-like_dom_sf"/>
</dbReference>
<dbReference type="PANTHER" id="PTHR11070">
    <property type="entry name" value="UVRD / RECB / PCRA DNA HELICASE FAMILY MEMBER"/>
    <property type="match status" value="1"/>
</dbReference>
<dbReference type="SUPFAM" id="SSF52540">
    <property type="entry name" value="P-loop containing nucleoside triphosphate hydrolases"/>
    <property type="match status" value="1"/>
</dbReference>
<dbReference type="InterPro" id="IPR013986">
    <property type="entry name" value="DExx_box_DNA_helicase_dom_sf"/>
</dbReference>
<dbReference type="InterPro" id="IPR014017">
    <property type="entry name" value="DNA_helicase_UvrD-like_C"/>
</dbReference>
<dbReference type="RefSeq" id="WP_425565501.1">
    <property type="nucleotide sequence ID" value="NZ_BAAARY010000003.1"/>
</dbReference>
<evidence type="ECO:0000256" key="10">
    <source>
        <dbReference type="ARBA" id="ARBA00023204"/>
    </source>
</evidence>
<dbReference type="SUPFAM" id="SSF52980">
    <property type="entry name" value="Restriction endonuclease-like"/>
    <property type="match status" value="1"/>
</dbReference>
<keyword evidence="3 15" id="KW-0547">Nucleotide-binding</keyword>
<comment type="catalytic activity">
    <reaction evidence="12">
        <text>Couples ATP hydrolysis with the unwinding of duplex DNA by translocating in the 3'-5' direction.</text>
        <dbReference type="EC" id="5.6.2.4"/>
    </reaction>
</comment>
<evidence type="ECO:0000256" key="11">
    <source>
        <dbReference type="ARBA" id="ARBA00023235"/>
    </source>
</evidence>
<evidence type="ECO:0000256" key="12">
    <source>
        <dbReference type="ARBA" id="ARBA00034617"/>
    </source>
</evidence>
<keyword evidence="7" id="KW-0269">Exonuclease</keyword>
<keyword evidence="2" id="KW-0540">Nuclease</keyword>
<dbReference type="Gene3D" id="3.40.50.300">
    <property type="entry name" value="P-loop containing nucleotide triphosphate hydrolases"/>
    <property type="match status" value="3"/>
</dbReference>
<dbReference type="Proteomes" id="UP001499978">
    <property type="component" value="Unassembled WGS sequence"/>
</dbReference>
<reference evidence="18 19" key="1">
    <citation type="journal article" date="2019" name="Int. J. Syst. Evol. Microbiol.">
        <title>The Global Catalogue of Microorganisms (GCM) 10K type strain sequencing project: providing services to taxonomists for standard genome sequencing and annotation.</title>
        <authorList>
            <consortium name="The Broad Institute Genomics Platform"/>
            <consortium name="The Broad Institute Genome Sequencing Center for Infectious Disease"/>
            <person name="Wu L."/>
            <person name="Ma J."/>
        </authorList>
    </citation>
    <scope>NUCLEOTIDE SEQUENCE [LARGE SCALE GENOMIC DNA]</scope>
    <source>
        <strain evidence="18 19">JCM 3367</strain>
    </source>
</reference>